<name>A0AAD7KKC3_QUISA</name>
<evidence type="ECO:0000313" key="12">
    <source>
        <dbReference type="Proteomes" id="UP001163823"/>
    </source>
</evidence>
<evidence type="ECO:0000256" key="6">
    <source>
        <dbReference type="ARBA" id="ARBA00022640"/>
    </source>
</evidence>
<dbReference type="Pfam" id="PF05695">
    <property type="entry name" value="Ycf2"/>
    <property type="match status" value="1"/>
</dbReference>
<evidence type="ECO:0000259" key="10">
    <source>
        <dbReference type="Pfam" id="PF05695"/>
    </source>
</evidence>
<dbReference type="GO" id="GO:0009570">
    <property type="term" value="C:chloroplast stroma"/>
    <property type="evidence" value="ECO:0007669"/>
    <property type="project" value="UniProtKB-SubCell"/>
</dbReference>
<dbReference type="InterPro" id="IPR027417">
    <property type="entry name" value="P-loop_NTPase"/>
</dbReference>
<evidence type="ECO:0000313" key="11">
    <source>
        <dbReference type="EMBL" id="KAJ7941452.1"/>
    </source>
</evidence>
<feature type="domain" description="Ycf2 N-terminal" evidence="10">
    <location>
        <begin position="1"/>
        <end position="662"/>
    </location>
</feature>
<reference evidence="11" key="1">
    <citation type="journal article" date="2023" name="Science">
        <title>Elucidation of the pathway for biosynthesis of saponin adjuvants from the soapbark tree.</title>
        <authorList>
            <person name="Reed J."/>
            <person name="Orme A."/>
            <person name="El-Demerdash A."/>
            <person name="Owen C."/>
            <person name="Martin L.B.B."/>
            <person name="Misra R.C."/>
            <person name="Kikuchi S."/>
            <person name="Rejzek M."/>
            <person name="Martin A.C."/>
            <person name="Harkess A."/>
            <person name="Leebens-Mack J."/>
            <person name="Louveau T."/>
            <person name="Stephenson M.J."/>
            <person name="Osbourn A."/>
        </authorList>
    </citation>
    <scope>NUCLEOTIDE SEQUENCE</scope>
    <source>
        <strain evidence="11">S10</strain>
    </source>
</reference>
<keyword evidence="8" id="KW-0067">ATP-binding</keyword>
<sequence length="1422" mass="166097">MVERKNLYLTGLLPIPMNSIGPRNDTLEESFGSSNINRLIVSLLYLPKGKKISESSFLDPKESTLVLPITKKCIMPESNWGSRWWRNWIGKKRDSSRKISNETVAGIEISFKEKDIKYLEFLFVYYMDDPIRKDHDWELFDRLSPRKRRNIINLNSGQLFEILVKDWIYYLMFAFREKIPIEVEGFFKQQGAGSTIQSNDIEHVSHLFLRNKRAISLQNCAQFHMWQFRQDLFVSWGKSPHESDFLRNISRENWIWLDNVWLVNKDRFFSKARNVSSNIQYDSTRSSFIQVTDSSQLKGSSDQSRDHFDSISNEDSEYHTLINQREIQQLKERSILCWDPSFLQTERTEIESERFPKCLSGYSSMSRLFTEREKQMNNHLLPEEIEEFLGNPTRSIRSFFSDRWSELHLGSNPTERSTRDQKLLKKEQDVSFVPSRRSENKEIVNIFKIIMYLQNTVSIHPISSDPGCDMVPKDELDSSNKISFLNKNPFFDLFHLFHDRNRGGYTLHHDFESEERFQEMADLFTLSITEPDLVYHKGFAFSIDSSGLDQKQFLNEVFNSRDESKKKSLLVLPPIFYEENESFYRRIRKKWVRTSCGNDLEDPKPKIVVFASNNIMEAVNQYRLIRNLIQIQYSTYGYIRNVLNRFFLMNRSDRNFEYGIQSELQTEFEKVKSLMIPSYMIELRKLLDRYPTSELNSFWLKNLFLVALEQLGDSLEEIRGSASGGNMLWGGGPAYGVKSIRSKKKYLNLIDLISIIPNPINRIAFSRNTRHLSHTSKAIYSLIRKRKNVNGDWIDDKIESWVSNSDSIDDKEREFLVQFSALTTEKRIDQILLSLTHSDHLSKNDSGYQMIEQPGAIYLRYLVDIHKKYLMNYEFNTSCLAERRIFLAHYQTITYSQTSCGANSFHFPSHGKPFSLRLALSPPRDRFYITLQFELAKAMSPCIIWIPNIHDLDVNESNYLSLGLLVNYLSRDCERCSTRNILVIASTHIPQKVDPALIAPNKLNTCIKIRRLLIPQQRKHFFTLSYTRGFHLEKKMFHPNGFGSITMGSNVRDLVALTNEALSISIIQKKSIIDTNIIRSALHRQTWDLRSQVRSVQDHGILFYQIGRAVSQNVLLSNCSIDPISIYMKKKSCNEGDSYLYKWYFELGTSMKKLTILLYLLSCSAGSVAQDLWSLPGPDEKNGITSYGLVENDSDLVHGLLEVEGALVGSSRTEKDCSQFDNDRVTLLLRPEPRNPLNMMQNGSCSIVDQRFLYEKYESEFEEGEGVLDPQQIEEDLFNHIVWAPRIWRPWGFLFDCIERPNELGFPYWAGSFRGKRIIYDEEDELQENDSEFLQSVTMQYQTRDRSSKEQGFFRISQFIWDPADPLFFLFKDQPFVSVFSHREFFADKEMSRGLLTSKQIFLHLYINAGLSRIRKKSISNC</sequence>
<evidence type="ECO:0000256" key="8">
    <source>
        <dbReference type="ARBA" id="ARBA00022840"/>
    </source>
</evidence>
<accession>A0AAD7KKC3</accession>
<dbReference type="InterPro" id="IPR003959">
    <property type="entry name" value="ATPase_AAA_core"/>
</dbReference>
<dbReference type="GO" id="GO:0005524">
    <property type="term" value="F:ATP binding"/>
    <property type="evidence" value="ECO:0007669"/>
    <property type="project" value="UniProtKB-KW"/>
</dbReference>
<dbReference type="SUPFAM" id="SSF52540">
    <property type="entry name" value="P-loop containing nucleoside triphosphate hydrolases"/>
    <property type="match status" value="1"/>
</dbReference>
<comment type="function">
    <text evidence="1">Probable ATPase of unknown function. Its presence in a non-photosynthetic plant (Epifagus virginiana) and experiments in tobacco indicate that it has an essential function which is probably not related to photosynthesis.</text>
</comment>
<evidence type="ECO:0000256" key="5">
    <source>
        <dbReference type="ARBA" id="ARBA00022528"/>
    </source>
</evidence>
<organism evidence="11 12">
    <name type="scientific">Quillaja saponaria</name>
    <name type="common">Soap bark tree</name>
    <dbReference type="NCBI Taxonomy" id="32244"/>
    <lineage>
        <taxon>Eukaryota</taxon>
        <taxon>Viridiplantae</taxon>
        <taxon>Streptophyta</taxon>
        <taxon>Embryophyta</taxon>
        <taxon>Tracheophyta</taxon>
        <taxon>Spermatophyta</taxon>
        <taxon>Magnoliopsida</taxon>
        <taxon>eudicotyledons</taxon>
        <taxon>Gunneridae</taxon>
        <taxon>Pentapetalae</taxon>
        <taxon>rosids</taxon>
        <taxon>fabids</taxon>
        <taxon>Fabales</taxon>
        <taxon>Quillajaceae</taxon>
        <taxon>Quillaja</taxon>
    </lineage>
</organism>
<dbReference type="KEGG" id="qsa:O6P43_035500"/>
<proteinExistence type="inferred from homology"/>
<keyword evidence="12" id="KW-1185">Reference proteome</keyword>
<comment type="similarity">
    <text evidence="3">Belongs to the Ycf2 family.</text>
</comment>
<protein>
    <recommendedName>
        <fullName evidence="4">Protein Ycf2</fullName>
    </recommendedName>
</protein>
<dbReference type="PANTHER" id="PTHR33078">
    <property type="entry name" value="PROTEIN YCF2-RELATED"/>
    <property type="match status" value="1"/>
</dbReference>
<comment type="caution">
    <text evidence="11">The sequence shown here is derived from an EMBL/GenBank/DDBJ whole genome shotgun (WGS) entry which is preliminary data.</text>
</comment>
<keyword evidence="6" id="KW-0934">Plastid</keyword>
<evidence type="ECO:0000256" key="2">
    <source>
        <dbReference type="ARBA" id="ARBA00004470"/>
    </source>
</evidence>
<dbReference type="InterPro" id="IPR056777">
    <property type="entry name" value="Ycf2_N"/>
</dbReference>
<dbReference type="Gene3D" id="1.10.8.60">
    <property type="match status" value="1"/>
</dbReference>
<feature type="domain" description="ATPase AAA-type core" evidence="9">
    <location>
        <begin position="933"/>
        <end position="1009"/>
    </location>
</feature>
<evidence type="ECO:0000256" key="3">
    <source>
        <dbReference type="ARBA" id="ARBA00009361"/>
    </source>
</evidence>
<dbReference type="GO" id="GO:0016887">
    <property type="term" value="F:ATP hydrolysis activity"/>
    <property type="evidence" value="ECO:0007669"/>
    <property type="project" value="InterPro"/>
</dbReference>
<dbReference type="EMBL" id="JARAOO010000280">
    <property type="protein sequence ID" value="KAJ7941452.1"/>
    <property type="molecule type" value="Genomic_DNA"/>
</dbReference>
<gene>
    <name evidence="11" type="ORF">O6P43_035500</name>
</gene>
<evidence type="ECO:0000259" key="9">
    <source>
        <dbReference type="Pfam" id="PF00004"/>
    </source>
</evidence>
<dbReference type="Gene3D" id="3.40.50.300">
    <property type="entry name" value="P-loop containing nucleotide triphosphate hydrolases"/>
    <property type="match status" value="1"/>
</dbReference>
<keyword evidence="5" id="KW-0150">Chloroplast</keyword>
<comment type="subcellular location">
    <subcellularLocation>
        <location evidence="2">Plastid</location>
        <location evidence="2">Chloroplast stroma</location>
    </subcellularLocation>
</comment>
<evidence type="ECO:0000256" key="7">
    <source>
        <dbReference type="ARBA" id="ARBA00022741"/>
    </source>
</evidence>
<dbReference type="Pfam" id="PF00004">
    <property type="entry name" value="AAA"/>
    <property type="match status" value="1"/>
</dbReference>
<evidence type="ECO:0000256" key="1">
    <source>
        <dbReference type="ARBA" id="ARBA00002329"/>
    </source>
</evidence>
<keyword evidence="7" id="KW-0547">Nucleotide-binding</keyword>
<dbReference type="PANTHER" id="PTHR33078:SF92">
    <property type="entry name" value="PROTEIN YCF2"/>
    <property type="match status" value="1"/>
</dbReference>
<evidence type="ECO:0000256" key="4">
    <source>
        <dbReference type="ARBA" id="ARBA00018950"/>
    </source>
</evidence>
<dbReference type="Proteomes" id="UP001163823">
    <property type="component" value="Unassembled WGS sequence"/>
</dbReference>